<protein>
    <recommendedName>
        <fullName evidence="4">DUF1360 domain-containing protein</fullName>
    </recommendedName>
</protein>
<evidence type="ECO:0000256" key="1">
    <source>
        <dbReference type="SAM" id="Phobius"/>
    </source>
</evidence>
<dbReference type="AlphaFoldDB" id="A0A2M7INK4"/>
<keyword evidence="1" id="KW-1133">Transmembrane helix</keyword>
<comment type="caution">
    <text evidence="2">The sequence shown here is derived from an EMBL/GenBank/DDBJ whole genome shotgun (WGS) entry which is preliminary data.</text>
</comment>
<evidence type="ECO:0008006" key="4">
    <source>
        <dbReference type="Google" id="ProtNLM"/>
    </source>
</evidence>
<dbReference type="InterPro" id="IPR010773">
    <property type="entry name" value="Mycophage_PG1_Gp7"/>
</dbReference>
<dbReference type="EMBL" id="PFHR01000127">
    <property type="protein sequence ID" value="PIW96919.1"/>
    <property type="molecule type" value="Genomic_DNA"/>
</dbReference>
<name>A0A2M7INK4_9BACT</name>
<dbReference type="Proteomes" id="UP000230837">
    <property type="component" value="Unassembled WGS sequence"/>
</dbReference>
<proteinExistence type="predicted"/>
<dbReference type="Pfam" id="PF07098">
    <property type="entry name" value="DUF1360"/>
    <property type="match status" value="1"/>
</dbReference>
<sequence length="76" mass="8716">MEKPTTGPRRTIADLLSCPWCFGMWSMAVIIFLYLITPYSYYLVLILALSAVATFLHLFTNLIGWKTEKLKEEVEG</sequence>
<feature type="transmembrane region" description="Helical" evidence="1">
    <location>
        <begin position="41"/>
        <end position="63"/>
    </location>
</feature>
<reference evidence="3" key="1">
    <citation type="submission" date="2017-09" db="EMBL/GenBank/DDBJ databases">
        <title>Depth-based differentiation of microbial function through sediment-hosted aquifers and enrichment of novel symbionts in the deep terrestrial subsurface.</title>
        <authorList>
            <person name="Probst A.J."/>
            <person name="Ladd B."/>
            <person name="Jarett J.K."/>
            <person name="Geller-Mcgrath D.E."/>
            <person name="Sieber C.M.K."/>
            <person name="Emerson J.B."/>
            <person name="Anantharaman K."/>
            <person name="Thomas B.C."/>
            <person name="Malmstrom R."/>
            <person name="Stieglmeier M."/>
            <person name="Klingl A."/>
            <person name="Woyke T."/>
            <person name="Ryan C.M."/>
            <person name="Banfield J.F."/>
        </authorList>
    </citation>
    <scope>NUCLEOTIDE SEQUENCE [LARGE SCALE GENOMIC DNA]</scope>
</reference>
<feature type="transmembrane region" description="Helical" evidence="1">
    <location>
        <begin position="12"/>
        <end position="35"/>
    </location>
</feature>
<gene>
    <name evidence="2" type="ORF">COZ82_02380</name>
</gene>
<keyword evidence="1" id="KW-0472">Membrane</keyword>
<organism evidence="2 3">
    <name type="scientific">Candidatus Kaiserbacteria bacterium CG_4_8_14_3_um_filter_38_9</name>
    <dbReference type="NCBI Taxonomy" id="1974599"/>
    <lineage>
        <taxon>Bacteria</taxon>
        <taxon>Candidatus Kaiseribacteriota</taxon>
    </lineage>
</organism>
<evidence type="ECO:0000313" key="3">
    <source>
        <dbReference type="Proteomes" id="UP000230837"/>
    </source>
</evidence>
<evidence type="ECO:0000313" key="2">
    <source>
        <dbReference type="EMBL" id="PIW96919.1"/>
    </source>
</evidence>
<accession>A0A2M7INK4</accession>
<keyword evidence="1" id="KW-0812">Transmembrane</keyword>